<keyword evidence="2" id="KW-1133">Transmembrane helix</keyword>
<sequence>MEFLINLGFILLLGLIGLVFGSLSERKHYRSIREREARYRHILVFNEKKPPLTVSGQPFHLVQGSVVVSSDYFKNMAAGLRSLFGGNLKNYEALLDRARREALLRLKEQAHARGAHLVVGVLFETSTLNQNGRGQIVSCEVLAYGTAFVMPREPVAA</sequence>
<evidence type="ECO:0000256" key="2">
    <source>
        <dbReference type="SAM" id="Phobius"/>
    </source>
</evidence>
<evidence type="ECO:0000313" key="3">
    <source>
        <dbReference type="EMBL" id="ARU05799.1"/>
    </source>
</evidence>
<organism evidence="3 4">
    <name type="scientific">Comamonas serinivorans</name>
    <dbReference type="NCBI Taxonomy" id="1082851"/>
    <lineage>
        <taxon>Bacteria</taxon>
        <taxon>Pseudomonadati</taxon>
        <taxon>Pseudomonadota</taxon>
        <taxon>Betaproteobacteria</taxon>
        <taxon>Burkholderiales</taxon>
        <taxon>Comamonadaceae</taxon>
        <taxon>Comamonas</taxon>
    </lineage>
</organism>
<feature type="transmembrane region" description="Helical" evidence="2">
    <location>
        <begin position="6"/>
        <end position="23"/>
    </location>
</feature>
<dbReference type="AlphaFoldDB" id="A0A1Y0ER63"/>
<keyword evidence="4" id="KW-1185">Reference proteome</keyword>
<dbReference type="RefSeq" id="WP_087282318.1">
    <property type="nucleotide sequence ID" value="NZ_CP021455.1"/>
</dbReference>
<dbReference type="PANTHER" id="PTHR34068">
    <property type="entry name" value="UPF0145 PROTEIN YBJQ"/>
    <property type="match status" value="1"/>
</dbReference>
<dbReference type="KEGG" id="cser:CCO03_14890"/>
<comment type="similarity">
    <text evidence="1">Belongs to the UPF0145 family.</text>
</comment>
<keyword evidence="2" id="KW-0472">Membrane</keyword>
<dbReference type="InterPro" id="IPR035439">
    <property type="entry name" value="UPF0145_dom_sf"/>
</dbReference>
<reference evidence="3 4" key="1">
    <citation type="submission" date="2017-05" db="EMBL/GenBank/DDBJ databases">
        <authorList>
            <person name="Song R."/>
            <person name="Chenine A.L."/>
            <person name="Ruprecht R.M."/>
        </authorList>
    </citation>
    <scope>NUCLEOTIDE SEQUENCE [LARGE SCALE GENOMIC DNA]</scope>
    <source>
        <strain evidence="3 4">DSM 26136</strain>
    </source>
</reference>
<accession>A0A1Y0ER63</accession>
<gene>
    <name evidence="3" type="ORF">CCO03_14890</name>
</gene>
<keyword evidence="2" id="KW-0812">Transmembrane</keyword>
<dbReference type="OrthoDB" id="530049at2"/>
<dbReference type="InterPro" id="IPR002765">
    <property type="entry name" value="UPF0145_YbjQ-like"/>
</dbReference>
<dbReference type="SUPFAM" id="SSF117782">
    <property type="entry name" value="YbjQ-like"/>
    <property type="match status" value="1"/>
</dbReference>
<dbReference type="EMBL" id="CP021455">
    <property type="protein sequence ID" value="ARU05799.1"/>
    <property type="molecule type" value="Genomic_DNA"/>
</dbReference>
<evidence type="ECO:0000313" key="4">
    <source>
        <dbReference type="Proteomes" id="UP000196138"/>
    </source>
</evidence>
<dbReference type="PANTHER" id="PTHR34068:SF2">
    <property type="entry name" value="UPF0145 PROTEIN SCO3412"/>
    <property type="match status" value="1"/>
</dbReference>
<evidence type="ECO:0000256" key="1">
    <source>
        <dbReference type="ARBA" id="ARBA00010751"/>
    </source>
</evidence>
<dbReference type="Proteomes" id="UP000196138">
    <property type="component" value="Chromosome"/>
</dbReference>
<proteinExistence type="inferred from homology"/>
<dbReference type="Gene3D" id="3.30.110.70">
    <property type="entry name" value="Hypothetical protein apc22750. Chain B"/>
    <property type="match status" value="1"/>
</dbReference>
<evidence type="ECO:0008006" key="5">
    <source>
        <dbReference type="Google" id="ProtNLM"/>
    </source>
</evidence>
<protein>
    <recommendedName>
        <fullName evidence="5">Metal-binding protein</fullName>
    </recommendedName>
</protein>
<name>A0A1Y0ER63_9BURK</name>
<dbReference type="Pfam" id="PF01906">
    <property type="entry name" value="YbjQ_1"/>
    <property type="match status" value="1"/>
</dbReference>